<gene>
    <name evidence="2" type="ORF">DYB36_013144</name>
</gene>
<evidence type="ECO:0000313" key="2">
    <source>
        <dbReference type="EMBL" id="RHY15068.1"/>
    </source>
</evidence>
<protein>
    <submittedName>
        <fullName evidence="2">Uncharacterized protein</fullName>
    </submittedName>
</protein>
<organism evidence="2 3">
    <name type="scientific">Aphanomyces astaci</name>
    <name type="common">Crayfish plague agent</name>
    <dbReference type="NCBI Taxonomy" id="112090"/>
    <lineage>
        <taxon>Eukaryota</taxon>
        <taxon>Sar</taxon>
        <taxon>Stramenopiles</taxon>
        <taxon>Oomycota</taxon>
        <taxon>Saprolegniomycetes</taxon>
        <taxon>Saprolegniales</taxon>
        <taxon>Verrucalvaceae</taxon>
        <taxon>Aphanomyces</taxon>
    </lineage>
</organism>
<dbReference type="EMBL" id="QUSZ01004280">
    <property type="protein sequence ID" value="RHY15068.1"/>
    <property type="molecule type" value="Genomic_DNA"/>
</dbReference>
<dbReference type="Proteomes" id="UP000265427">
    <property type="component" value="Unassembled WGS sequence"/>
</dbReference>
<proteinExistence type="predicted"/>
<dbReference type="AlphaFoldDB" id="A0A397B4D3"/>
<evidence type="ECO:0000313" key="3">
    <source>
        <dbReference type="Proteomes" id="UP000265427"/>
    </source>
</evidence>
<reference evidence="2 3" key="1">
    <citation type="submission" date="2018-08" db="EMBL/GenBank/DDBJ databases">
        <title>Aphanomyces genome sequencing and annotation.</title>
        <authorList>
            <person name="Minardi D."/>
            <person name="Oidtmann B."/>
            <person name="Van Der Giezen M."/>
            <person name="Studholme D.J."/>
        </authorList>
    </citation>
    <scope>NUCLEOTIDE SEQUENCE [LARGE SCALE GENOMIC DNA]</scope>
    <source>
        <strain evidence="2 3">Kv</strain>
    </source>
</reference>
<evidence type="ECO:0000256" key="1">
    <source>
        <dbReference type="SAM" id="MobiDB-lite"/>
    </source>
</evidence>
<feature type="compositionally biased region" description="Basic and acidic residues" evidence="1">
    <location>
        <begin position="84"/>
        <end position="94"/>
    </location>
</feature>
<sequence length="110" mass="11704">MVPLRGRGLSAGATSGVADLTAESDDDDGVAQRKADWEAKATVKREWRGQQQAAADLAKSAMQRVGEGVQKLLEQHLAREEAAKKARAVEDVKAKKNRGQSDRSGCGESG</sequence>
<name>A0A397B4D3_APHAT</name>
<feature type="region of interest" description="Disordered" evidence="1">
    <location>
        <begin position="84"/>
        <end position="110"/>
    </location>
</feature>
<accession>A0A397B4D3</accession>
<comment type="caution">
    <text evidence="2">The sequence shown here is derived from an EMBL/GenBank/DDBJ whole genome shotgun (WGS) entry which is preliminary data.</text>
</comment>
<feature type="region of interest" description="Disordered" evidence="1">
    <location>
        <begin position="1"/>
        <end position="35"/>
    </location>
</feature>